<dbReference type="FunFam" id="3.30.565.10:FF:000010">
    <property type="entry name" value="Sensor histidine kinase RcsC"/>
    <property type="match status" value="1"/>
</dbReference>
<keyword evidence="10" id="KW-0067">ATP-binding</keyword>
<dbReference type="Gene3D" id="1.10.287.130">
    <property type="match status" value="1"/>
</dbReference>
<keyword evidence="24" id="KW-1185">Reference proteome</keyword>
<dbReference type="GO" id="GO:0005524">
    <property type="term" value="F:ATP binding"/>
    <property type="evidence" value="ECO:0007669"/>
    <property type="project" value="UniProtKB-KW"/>
</dbReference>
<dbReference type="CDD" id="cd00082">
    <property type="entry name" value="HisKA"/>
    <property type="match status" value="1"/>
</dbReference>
<dbReference type="SMART" id="SM00073">
    <property type="entry name" value="HPT"/>
    <property type="match status" value="1"/>
</dbReference>
<evidence type="ECO:0000256" key="17">
    <source>
        <dbReference type="PROSITE-ProRule" id="PRU00110"/>
    </source>
</evidence>
<evidence type="ECO:0000256" key="8">
    <source>
        <dbReference type="ARBA" id="ARBA00022741"/>
    </source>
</evidence>
<dbReference type="Pfam" id="PF00072">
    <property type="entry name" value="Response_reg"/>
    <property type="match status" value="1"/>
</dbReference>
<dbReference type="PANTHER" id="PTHR45339:SF1">
    <property type="entry name" value="HYBRID SIGNAL TRANSDUCTION HISTIDINE KINASE J"/>
    <property type="match status" value="1"/>
</dbReference>
<evidence type="ECO:0000256" key="14">
    <source>
        <dbReference type="ARBA" id="ARBA00023136"/>
    </source>
</evidence>
<dbReference type="InterPro" id="IPR036097">
    <property type="entry name" value="HisK_dim/P_sf"/>
</dbReference>
<dbReference type="Gene3D" id="3.30.565.10">
    <property type="entry name" value="Histidine kinase-like ATPase, C-terminal domain"/>
    <property type="match status" value="1"/>
</dbReference>
<keyword evidence="8" id="KW-0547">Nucleotide-binding</keyword>
<evidence type="ECO:0000256" key="19">
    <source>
        <dbReference type="SAM" id="Phobius"/>
    </source>
</evidence>
<keyword evidence="12" id="KW-0902">Two-component regulatory system</keyword>
<feature type="domain" description="Histidine kinase" evidence="20">
    <location>
        <begin position="197"/>
        <end position="419"/>
    </location>
</feature>
<dbReference type="GO" id="GO:0000155">
    <property type="term" value="F:phosphorelay sensor kinase activity"/>
    <property type="evidence" value="ECO:0007669"/>
    <property type="project" value="InterPro"/>
</dbReference>
<feature type="modified residue" description="Phosphohistidine" evidence="17">
    <location>
        <position position="658"/>
    </location>
</feature>
<dbReference type="PROSITE" id="PS50110">
    <property type="entry name" value="RESPONSE_REGULATORY"/>
    <property type="match status" value="1"/>
</dbReference>
<dbReference type="InterPro" id="IPR036890">
    <property type="entry name" value="HATPase_C_sf"/>
</dbReference>
<gene>
    <name evidence="23" type="ORF">ARC78_01445</name>
</gene>
<name>A0A0R0AA46_9GAMM</name>
<dbReference type="CDD" id="cd16922">
    <property type="entry name" value="HATPase_EvgS-ArcB-TorS-like"/>
    <property type="match status" value="1"/>
</dbReference>
<evidence type="ECO:0000256" key="11">
    <source>
        <dbReference type="ARBA" id="ARBA00022989"/>
    </source>
</evidence>
<evidence type="ECO:0000256" key="16">
    <source>
        <dbReference type="ARBA" id="ARBA00068150"/>
    </source>
</evidence>
<dbReference type="PANTHER" id="PTHR45339">
    <property type="entry name" value="HYBRID SIGNAL TRANSDUCTION HISTIDINE KINASE J"/>
    <property type="match status" value="1"/>
</dbReference>
<dbReference type="InterPro" id="IPR008207">
    <property type="entry name" value="Sig_transdc_His_kin_Hpt_dom"/>
</dbReference>
<dbReference type="InterPro" id="IPR036641">
    <property type="entry name" value="HPT_dom_sf"/>
</dbReference>
<feature type="transmembrane region" description="Helical" evidence="19">
    <location>
        <begin position="51"/>
        <end position="74"/>
    </location>
</feature>
<dbReference type="SUPFAM" id="SSF47384">
    <property type="entry name" value="Homodimeric domain of signal transducing histidine kinase"/>
    <property type="match status" value="1"/>
</dbReference>
<dbReference type="FunFam" id="1.10.287.130:FF:000002">
    <property type="entry name" value="Two-component osmosensing histidine kinase"/>
    <property type="match status" value="1"/>
</dbReference>
<evidence type="ECO:0000259" key="21">
    <source>
        <dbReference type="PROSITE" id="PS50110"/>
    </source>
</evidence>
<dbReference type="PROSITE" id="PS50894">
    <property type="entry name" value="HPT"/>
    <property type="match status" value="1"/>
</dbReference>
<dbReference type="EMBL" id="LLXS01000045">
    <property type="protein sequence ID" value="KRG39410.1"/>
    <property type="molecule type" value="Genomic_DNA"/>
</dbReference>
<evidence type="ECO:0000259" key="20">
    <source>
        <dbReference type="PROSITE" id="PS50109"/>
    </source>
</evidence>
<evidence type="ECO:0000256" key="4">
    <source>
        <dbReference type="ARBA" id="ARBA00022475"/>
    </source>
</evidence>
<feature type="transmembrane region" description="Helical" evidence="19">
    <location>
        <begin position="153"/>
        <end position="171"/>
    </location>
</feature>
<evidence type="ECO:0000256" key="6">
    <source>
        <dbReference type="ARBA" id="ARBA00022679"/>
    </source>
</evidence>
<dbReference type="Pfam" id="PF00512">
    <property type="entry name" value="HisKA"/>
    <property type="match status" value="1"/>
</dbReference>
<evidence type="ECO:0000256" key="2">
    <source>
        <dbReference type="ARBA" id="ARBA00004429"/>
    </source>
</evidence>
<sequence>MRAVFAGLKRRLSQRTDSEHAQAFVRIVLIALILAYVLLSSPSWGLPAGQLRLVVTLILIAQGLSLVLMGWLLWRPARSDLRRILGMVDDYALMSIAMSAIGEPMAPIYVVVMWVTVGNGMRYGNRYLWLAVAMATLSFGVTLTLSDYWQRNLGLGVGLLVGLAAIPLYFASLLKQLTEAMAEARRASDAKSRFLANMSHEFRTPLNGLSGMTELLATTRLDDEQRECLNTIQASASSLLALVEEVLDISAIEAGKLRVDARDFSLAELIQSIGLILQPQARAKQLDYRVFVETGVPDGLHGDAAHLRQILLNLAGNAVKFTDSGRVEIRVSMRAAAGDHALRIRFDVLDTGIGVAPSLRPRLFEPFEQADVSLARRYEGTGLGTAIAKGLTQTLGGEIGYQDNPGGGSCFWVEVPLVPAQAGDVARAPVALDSPEAIAEAFPNVISFSDPFRRHRARVPSLQVLVADDHEANRMVLQRMLQKAGHRVQCVNGAEAVLDLLAECEFDVVIVDLHMPGMSGLDMLRQLRVMQAGGGPRTPVVILSADVTPDAIQRCTQAGAHTFMAKPVVAAKLLETLAIIAGEGDARSPATRTVIEAPVTGDDVLNPDVLDELATLGLGEGFEREFIRQCMTDLVTCSDAVGAASEQGDWERMREQAHAVKGVAGNLGLTRVAALGGELMAMADWQLRSEGAQCLPRLQAALLEGRQALDARAARRTHPQGDETAG</sequence>
<evidence type="ECO:0000256" key="12">
    <source>
        <dbReference type="ARBA" id="ARBA00023012"/>
    </source>
</evidence>
<feature type="transmembrane region" description="Helical" evidence="19">
    <location>
        <begin position="95"/>
        <end position="115"/>
    </location>
</feature>
<evidence type="ECO:0000256" key="5">
    <source>
        <dbReference type="ARBA" id="ARBA00022553"/>
    </source>
</evidence>
<dbReference type="OrthoDB" id="9797243at2"/>
<feature type="transmembrane region" description="Helical" evidence="19">
    <location>
        <begin position="127"/>
        <end position="146"/>
    </location>
</feature>
<evidence type="ECO:0000256" key="13">
    <source>
        <dbReference type="ARBA" id="ARBA00023026"/>
    </source>
</evidence>
<feature type="domain" description="HPt" evidence="22">
    <location>
        <begin position="619"/>
        <end position="712"/>
    </location>
</feature>
<reference evidence="23 24" key="1">
    <citation type="submission" date="2015-10" db="EMBL/GenBank/DDBJ databases">
        <title>Genome sequencing and analysis of members of genus Stenotrophomonas.</title>
        <authorList>
            <person name="Patil P.P."/>
            <person name="Midha S."/>
            <person name="Patil P.B."/>
        </authorList>
    </citation>
    <scope>NUCLEOTIDE SEQUENCE [LARGE SCALE GENOMIC DNA]</scope>
    <source>
        <strain evidence="23 24">JCM 9942</strain>
    </source>
</reference>
<dbReference type="CDD" id="cd17546">
    <property type="entry name" value="REC_hyHK_CKI1_RcsC-like"/>
    <property type="match status" value="1"/>
</dbReference>
<feature type="modified residue" description="4-aspartylphosphate" evidence="18">
    <location>
        <position position="512"/>
    </location>
</feature>
<dbReference type="Pfam" id="PF01627">
    <property type="entry name" value="Hpt"/>
    <property type="match status" value="1"/>
</dbReference>
<keyword evidence="7 19" id="KW-0812">Transmembrane</keyword>
<dbReference type="InterPro" id="IPR001789">
    <property type="entry name" value="Sig_transdc_resp-reg_receiver"/>
</dbReference>
<dbReference type="InterPro" id="IPR003594">
    <property type="entry name" value="HATPase_dom"/>
</dbReference>
<dbReference type="InterPro" id="IPR004358">
    <property type="entry name" value="Sig_transdc_His_kin-like_C"/>
</dbReference>
<keyword evidence="5 18" id="KW-0597">Phosphoprotein</keyword>
<evidence type="ECO:0000313" key="24">
    <source>
        <dbReference type="Proteomes" id="UP000050836"/>
    </source>
</evidence>
<evidence type="ECO:0000313" key="23">
    <source>
        <dbReference type="EMBL" id="KRG39410.1"/>
    </source>
</evidence>
<evidence type="ECO:0000256" key="3">
    <source>
        <dbReference type="ARBA" id="ARBA00012438"/>
    </source>
</evidence>
<dbReference type="Pfam" id="PF02518">
    <property type="entry name" value="HATPase_c"/>
    <property type="match status" value="1"/>
</dbReference>
<dbReference type="SUPFAM" id="SSF55874">
    <property type="entry name" value="ATPase domain of HSP90 chaperone/DNA topoisomerase II/histidine kinase"/>
    <property type="match status" value="1"/>
</dbReference>
<dbReference type="PROSITE" id="PS50109">
    <property type="entry name" value="HIS_KIN"/>
    <property type="match status" value="1"/>
</dbReference>
<evidence type="ECO:0000256" key="10">
    <source>
        <dbReference type="ARBA" id="ARBA00022840"/>
    </source>
</evidence>
<dbReference type="SMART" id="SM00387">
    <property type="entry name" value="HATPase_c"/>
    <property type="match status" value="1"/>
</dbReference>
<evidence type="ECO:0000256" key="7">
    <source>
        <dbReference type="ARBA" id="ARBA00022692"/>
    </source>
</evidence>
<comment type="catalytic activity">
    <reaction evidence="1">
        <text>ATP + protein L-histidine = ADP + protein N-phospho-L-histidine.</text>
        <dbReference type="EC" id="2.7.13.3"/>
    </reaction>
</comment>
<dbReference type="Gene3D" id="3.40.50.2300">
    <property type="match status" value="1"/>
</dbReference>
<dbReference type="InterPro" id="IPR011006">
    <property type="entry name" value="CheY-like_superfamily"/>
</dbReference>
<keyword evidence="11 19" id="KW-1133">Transmembrane helix</keyword>
<keyword evidence="4" id="KW-1003">Cell membrane</keyword>
<dbReference type="AlphaFoldDB" id="A0A0R0AA46"/>
<feature type="domain" description="Response regulatory" evidence="21">
    <location>
        <begin position="463"/>
        <end position="581"/>
    </location>
</feature>
<evidence type="ECO:0000256" key="1">
    <source>
        <dbReference type="ARBA" id="ARBA00000085"/>
    </source>
</evidence>
<dbReference type="RefSeq" id="WP_054656737.1">
    <property type="nucleotide sequence ID" value="NZ_BAZI01000001.1"/>
</dbReference>
<protein>
    <recommendedName>
        <fullName evidence="16">Sensory/regulatory protein RpfC</fullName>
        <ecNumber evidence="3">2.7.13.3</ecNumber>
    </recommendedName>
</protein>
<organism evidence="23 24">
    <name type="scientific">Stenotrophomonas pictorum JCM 9942</name>
    <dbReference type="NCBI Taxonomy" id="1236960"/>
    <lineage>
        <taxon>Bacteria</taxon>
        <taxon>Pseudomonadati</taxon>
        <taxon>Pseudomonadota</taxon>
        <taxon>Gammaproteobacteria</taxon>
        <taxon>Lysobacterales</taxon>
        <taxon>Lysobacteraceae</taxon>
        <taxon>Stenotrophomonas</taxon>
    </lineage>
</organism>
<dbReference type="SUPFAM" id="SSF52172">
    <property type="entry name" value="CheY-like"/>
    <property type="match status" value="1"/>
</dbReference>
<evidence type="ECO:0000259" key="22">
    <source>
        <dbReference type="PROSITE" id="PS50894"/>
    </source>
</evidence>
<evidence type="ECO:0000256" key="18">
    <source>
        <dbReference type="PROSITE-ProRule" id="PRU00169"/>
    </source>
</evidence>
<dbReference type="GO" id="GO:0005886">
    <property type="term" value="C:plasma membrane"/>
    <property type="evidence" value="ECO:0007669"/>
    <property type="project" value="UniProtKB-SubCell"/>
</dbReference>
<keyword evidence="13" id="KW-0843">Virulence</keyword>
<dbReference type="InterPro" id="IPR005467">
    <property type="entry name" value="His_kinase_dom"/>
</dbReference>
<keyword evidence="14 19" id="KW-0472">Membrane</keyword>
<proteinExistence type="predicted"/>
<comment type="caution">
    <text evidence="23">The sequence shown here is derived from an EMBL/GenBank/DDBJ whole genome shotgun (WGS) entry which is preliminary data.</text>
</comment>
<dbReference type="SUPFAM" id="SSF47226">
    <property type="entry name" value="Histidine-containing phosphotransfer domain, HPT domain"/>
    <property type="match status" value="1"/>
</dbReference>
<dbReference type="PRINTS" id="PR00344">
    <property type="entry name" value="BCTRLSENSOR"/>
</dbReference>
<dbReference type="Proteomes" id="UP000050836">
    <property type="component" value="Unassembled WGS sequence"/>
</dbReference>
<dbReference type="SMART" id="SM00388">
    <property type="entry name" value="HisKA"/>
    <property type="match status" value="1"/>
</dbReference>
<dbReference type="EC" id="2.7.13.3" evidence="3"/>
<keyword evidence="6" id="KW-0808">Transferase</keyword>
<evidence type="ECO:0000256" key="9">
    <source>
        <dbReference type="ARBA" id="ARBA00022777"/>
    </source>
</evidence>
<dbReference type="Gene3D" id="1.20.120.160">
    <property type="entry name" value="HPT domain"/>
    <property type="match status" value="1"/>
</dbReference>
<comment type="subcellular location">
    <subcellularLocation>
        <location evidence="2">Cell inner membrane</location>
        <topology evidence="2">Multi-pass membrane protein</topology>
    </subcellularLocation>
</comment>
<accession>A0A0R0AA46</accession>
<dbReference type="SMART" id="SM00448">
    <property type="entry name" value="REC"/>
    <property type="match status" value="1"/>
</dbReference>
<evidence type="ECO:0000256" key="15">
    <source>
        <dbReference type="ARBA" id="ARBA00064003"/>
    </source>
</evidence>
<keyword evidence="9" id="KW-0418">Kinase</keyword>
<dbReference type="CDD" id="cd00088">
    <property type="entry name" value="HPT"/>
    <property type="match status" value="1"/>
</dbReference>
<feature type="transmembrane region" description="Helical" evidence="19">
    <location>
        <begin position="21"/>
        <end position="39"/>
    </location>
</feature>
<comment type="subunit">
    <text evidence="15">At low DSF concentrations, interacts with RpfF.</text>
</comment>
<dbReference type="InterPro" id="IPR003661">
    <property type="entry name" value="HisK_dim/P_dom"/>
</dbReference>